<comment type="caution">
    <text evidence="2">The sequence shown here is derived from an EMBL/GenBank/DDBJ whole genome shotgun (WGS) entry which is preliminary data.</text>
</comment>
<keyword evidence="2" id="KW-0378">Hydrolase</keyword>
<accession>A0A7V7S569</accession>
<keyword evidence="2" id="KW-0255">Endonuclease</keyword>
<reference evidence="2 3" key="1">
    <citation type="submission" date="2019-10" db="EMBL/GenBank/DDBJ databases">
        <title>Bacillus from the desert of Cuatro Cinegas, Coahuila.</title>
        <authorList>
            <person name="Olmedo-Alvarez G."/>
            <person name="Saldana S."/>
            <person name="Barcelo D."/>
        </authorList>
    </citation>
    <scope>NUCLEOTIDE SEQUENCE [LARGE SCALE GENOMIC DNA]</scope>
    <source>
        <strain evidence="2 3">CH155b_5T</strain>
    </source>
</reference>
<dbReference type="GO" id="GO:0015666">
    <property type="term" value="F:restriction endodeoxyribonuclease activity"/>
    <property type="evidence" value="ECO:0007669"/>
    <property type="project" value="TreeGrafter"/>
</dbReference>
<keyword evidence="2" id="KW-0540">Nuclease</keyword>
<dbReference type="InterPro" id="IPR011335">
    <property type="entry name" value="Restrct_endonuc-II-like"/>
</dbReference>
<name>A0A7V7S569_9BACI</name>
<dbReference type="PANTHER" id="PTHR30015:SF7">
    <property type="entry name" value="TYPE IV METHYL-DIRECTED RESTRICTION ENZYME ECOKMRR"/>
    <property type="match status" value="1"/>
</dbReference>
<dbReference type="GO" id="GO:0009307">
    <property type="term" value="P:DNA restriction-modification system"/>
    <property type="evidence" value="ECO:0007669"/>
    <property type="project" value="InterPro"/>
</dbReference>
<gene>
    <name evidence="2" type="ORF">F8163_21610</name>
</gene>
<dbReference type="Gene3D" id="3.40.1350.10">
    <property type="match status" value="1"/>
</dbReference>
<dbReference type="GO" id="GO:0003677">
    <property type="term" value="F:DNA binding"/>
    <property type="evidence" value="ECO:0007669"/>
    <property type="project" value="InterPro"/>
</dbReference>
<dbReference type="PANTHER" id="PTHR30015">
    <property type="entry name" value="MRR RESTRICTION SYSTEM PROTEIN"/>
    <property type="match status" value="1"/>
</dbReference>
<dbReference type="Proteomes" id="UP000470409">
    <property type="component" value="Unassembled WGS sequence"/>
</dbReference>
<dbReference type="EMBL" id="WBPG01000026">
    <property type="protein sequence ID" value="KAB2441362.1"/>
    <property type="molecule type" value="Genomic_DNA"/>
</dbReference>
<dbReference type="InterPro" id="IPR007560">
    <property type="entry name" value="Restrct_endonuc_IV_Mrr"/>
</dbReference>
<dbReference type="Pfam" id="PF04471">
    <property type="entry name" value="Mrr_cat"/>
    <property type="match status" value="1"/>
</dbReference>
<proteinExistence type="predicted"/>
<dbReference type="AlphaFoldDB" id="A0A7V7S569"/>
<evidence type="ECO:0000313" key="3">
    <source>
        <dbReference type="Proteomes" id="UP000470409"/>
    </source>
</evidence>
<sequence>MIWAIALLVIVFLIGFVMRGPHVTPEEIRTHRIQQAATRSNLEIMDPREFEYFVADFFRSLGYTVQVTSGSNDGGKDIILYKGQEMKFVEVKRYTKNSIGRPFIQKLHSAIVDAEAVGGYFVTLSNFNKNARQYAANKNIELIDGDKLIHMMNS</sequence>
<dbReference type="InterPro" id="IPR052906">
    <property type="entry name" value="Type_IV_Methyl-Rstrct_Enzyme"/>
</dbReference>
<evidence type="ECO:0000259" key="1">
    <source>
        <dbReference type="Pfam" id="PF04471"/>
    </source>
</evidence>
<feature type="domain" description="Restriction endonuclease type IV Mrr" evidence="1">
    <location>
        <begin position="44"/>
        <end position="152"/>
    </location>
</feature>
<protein>
    <submittedName>
        <fullName evidence="2">Restriction endonuclease</fullName>
    </submittedName>
</protein>
<dbReference type="SUPFAM" id="SSF52980">
    <property type="entry name" value="Restriction endonuclease-like"/>
    <property type="match status" value="1"/>
</dbReference>
<dbReference type="RefSeq" id="WP_151627397.1">
    <property type="nucleotide sequence ID" value="NZ_WBPG01000026.1"/>
</dbReference>
<organism evidence="2 3">
    <name type="scientific">Bacillus luti</name>
    <dbReference type="NCBI Taxonomy" id="2026191"/>
    <lineage>
        <taxon>Bacteria</taxon>
        <taxon>Bacillati</taxon>
        <taxon>Bacillota</taxon>
        <taxon>Bacilli</taxon>
        <taxon>Bacillales</taxon>
        <taxon>Bacillaceae</taxon>
        <taxon>Bacillus</taxon>
        <taxon>Bacillus cereus group</taxon>
    </lineage>
</organism>
<evidence type="ECO:0000313" key="2">
    <source>
        <dbReference type="EMBL" id="KAB2441362.1"/>
    </source>
</evidence>
<dbReference type="InterPro" id="IPR011856">
    <property type="entry name" value="tRNA_endonuc-like_dom_sf"/>
</dbReference>